<evidence type="ECO:0000256" key="4">
    <source>
        <dbReference type="ARBA" id="ARBA00011690"/>
    </source>
</evidence>
<keyword evidence="6 10" id="KW-0808">Transferase</keyword>
<dbReference type="GO" id="GO:0006546">
    <property type="term" value="P:glycine catabolic process"/>
    <property type="evidence" value="ECO:0007669"/>
    <property type="project" value="InterPro"/>
</dbReference>
<evidence type="ECO:0000256" key="8">
    <source>
        <dbReference type="ARBA" id="ARBA00023128"/>
    </source>
</evidence>
<gene>
    <name evidence="13" type="ORF">HZH68_010283</name>
</gene>
<dbReference type="FunFam" id="3.30.70.1400:FF:000001">
    <property type="entry name" value="Aminomethyltransferase"/>
    <property type="match status" value="1"/>
</dbReference>
<evidence type="ECO:0000256" key="7">
    <source>
        <dbReference type="ARBA" id="ARBA00022946"/>
    </source>
</evidence>
<keyword evidence="8 10" id="KW-0496">Mitochondrion</keyword>
<comment type="subcellular location">
    <subcellularLocation>
        <location evidence="2 10">Mitochondrion</location>
    </subcellularLocation>
</comment>
<sequence>MGTPAVELVFSTRNNSQQAQITTTATEEHEQLPEYIGHKYTHSNCVRNTSTLNVANPKVRSRRRSSITYSGCLIDSTTISVGLLGLFRATVRRKLVNFSGWLLPIQYKEAIAVSHQHTRNFASIFDVGHMMQTRVQGKDAGEFLESLTTCDLKKLKDGGATLTVFTNENGGILDDLIITKDKDDQYFLVSNAGRREEDTQLLLLQAENFKRENKTIDLEFLDPLEQGLIALQGPMASTALQPLLKIDLSKLRFMNSVITDVLGITVRISRCGYTGEDGFEISIPEIKARDLVEEILENPEVKLAGLGARDSLRLEAGLCLYGHDIDHNVTPVEAALNWLLAKRRRTEGNFPGAQRILSQIKLGTTKKRIGLILGQGPPAREGANILTPEGERVGTVTSGTPSPTLGRPIAMGYVPPDLAQSGQGILVEIRGKTYKATVTKMPFVKTKYYTAK</sequence>
<dbReference type="GO" id="GO:0005960">
    <property type="term" value="C:glycine cleavage complex"/>
    <property type="evidence" value="ECO:0007669"/>
    <property type="project" value="InterPro"/>
</dbReference>
<dbReference type="Gene3D" id="3.30.1360.120">
    <property type="entry name" value="Probable tRNA modification gtpase trme, domain 1"/>
    <property type="match status" value="1"/>
</dbReference>
<evidence type="ECO:0000256" key="9">
    <source>
        <dbReference type="ARBA" id="ARBA00047665"/>
    </source>
</evidence>
<feature type="domain" description="GCVT N-terminal" evidence="11">
    <location>
        <begin position="94"/>
        <end position="342"/>
    </location>
</feature>
<dbReference type="Gene3D" id="2.40.30.110">
    <property type="entry name" value="Aminomethyltransferase beta-barrel domains"/>
    <property type="match status" value="1"/>
</dbReference>
<dbReference type="FunFam" id="2.40.30.110:FF:000002">
    <property type="entry name" value="Aminomethyltransferase"/>
    <property type="match status" value="1"/>
</dbReference>
<keyword evidence="14" id="KW-1185">Reference proteome</keyword>
<dbReference type="Gene3D" id="4.10.1250.10">
    <property type="entry name" value="Aminomethyltransferase fragment"/>
    <property type="match status" value="1"/>
</dbReference>
<comment type="function">
    <text evidence="1 10">The glycine cleavage system catalyzes the degradation of glycine.</text>
</comment>
<dbReference type="FunFam" id="4.10.1250.10:FF:000002">
    <property type="entry name" value="Aminomethyltransferase"/>
    <property type="match status" value="1"/>
</dbReference>
<dbReference type="FunFam" id="3.30.1360.120:FF:000014">
    <property type="entry name" value="Aminomethyltransferase"/>
    <property type="match status" value="1"/>
</dbReference>
<dbReference type="Pfam" id="PF08669">
    <property type="entry name" value="GCV_T_C"/>
    <property type="match status" value="1"/>
</dbReference>
<dbReference type="Proteomes" id="UP000617340">
    <property type="component" value="Unassembled WGS sequence"/>
</dbReference>
<comment type="catalytic activity">
    <reaction evidence="9 10">
        <text>N(6)-[(R)-S(8)-aminomethyldihydrolipoyl]-L-lysyl-[protein] + (6S)-5,6,7,8-tetrahydrofolate = N(6)-[(R)-dihydrolipoyl]-L-lysyl-[protein] + (6R)-5,10-methylene-5,6,7,8-tetrahydrofolate + NH4(+)</text>
        <dbReference type="Rhea" id="RHEA:16945"/>
        <dbReference type="Rhea" id="RHEA-COMP:10475"/>
        <dbReference type="Rhea" id="RHEA-COMP:10492"/>
        <dbReference type="ChEBI" id="CHEBI:15636"/>
        <dbReference type="ChEBI" id="CHEBI:28938"/>
        <dbReference type="ChEBI" id="CHEBI:57453"/>
        <dbReference type="ChEBI" id="CHEBI:83100"/>
        <dbReference type="ChEBI" id="CHEBI:83143"/>
        <dbReference type="EC" id="2.1.2.10"/>
    </reaction>
</comment>
<dbReference type="Pfam" id="PF01571">
    <property type="entry name" value="GCV_T"/>
    <property type="match status" value="1"/>
</dbReference>
<dbReference type="SUPFAM" id="SSF101790">
    <property type="entry name" value="Aminomethyltransferase beta-barrel domain"/>
    <property type="match status" value="1"/>
</dbReference>
<dbReference type="EMBL" id="JACSDZ010000010">
    <property type="protein sequence ID" value="KAF7393464.1"/>
    <property type="molecule type" value="Genomic_DNA"/>
</dbReference>
<feature type="domain" description="Aminomethyltransferase C-terminal" evidence="12">
    <location>
        <begin position="366"/>
        <end position="445"/>
    </location>
</feature>
<dbReference type="NCBIfam" id="TIGR00528">
    <property type="entry name" value="gcvT"/>
    <property type="match status" value="1"/>
</dbReference>
<evidence type="ECO:0000256" key="5">
    <source>
        <dbReference type="ARBA" id="ARBA00022576"/>
    </source>
</evidence>
<reference evidence="13" key="1">
    <citation type="journal article" date="2020" name="G3 (Bethesda)">
        <title>High-Quality Assemblies for Three Invasive Social Wasps from the &lt;i&gt;Vespula&lt;/i&gt; Genus.</title>
        <authorList>
            <person name="Harrop T.W.R."/>
            <person name="Guhlin J."/>
            <person name="McLaughlin G.M."/>
            <person name="Permina E."/>
            <person name="Stockwell P."/>
            <person name="Gilligan J."/>
            <person name="Le Lec M.F."/>
            <person name="Gruber M.A.M."/>
            <person name="Quinn O."/>
            <person name="Lovegrove M."/>
            <person name="Duncan E.J."/>
            <person name="Remnant E.J."/>
            <person name="Van Eeckhoven J."/>
            <person name="Graham B."/>
            <person name="Knapp R.A."/>
            <person name="Langford K.W."/>
            <person name="Kronenberg Z."/>
            <person name="Press M.O."/>
            <person name="Eacker S.M."/>
            <person name="Wilson-Rankin E.E."/>
            <person name="Purcell J."/>
            <person name="Lester P.J."/>
            <person name="Dearden P.K."/>
        </authorList>
    </citation>
    <scope>NUCLEOTIDE SEQUENCE</scope>
    <source>
        <strain evidence="13">Linc-1</strain>
    </source>
</reference>
<proteinExistence type="inferred from homology"/>
<dbReference type="InterPro" id="IPR027266">
    <property type="entry name" value="TrmE/GcvT-like"/>
</dbReference>
<dbReference type="InterPro" id="IPR006222">
    <property type="entry name" value="GCVT_N"/>
</dbReference>
<evidence type="ECO:0000256" key="2">
    <source>
        <dbReference type="ARBA" id="ARBA00004173"/>
    </source>
</evidence>
<keyword evidence="7 10" id="KW-0809">Transit peptide</keyword>
<dbReference type="InterPro" id="IPR029043">
    <property type="entry name" value="GcvT/YgfZ_C"/>
</dbReference>
<dbReference type="SUPFAM" id="SSF103025">
    <property type="entry name" value="Folate-binding domain"/>
    <property type="match status" value="1"/>
</dbReference>
<dbReference type="Gene3D" id="3.30.70.1400">
    <property type="entry name" value="Aminomethyltransferase beta-barrel domains"/>
    <property type="match status" value="1"/>
</dbReference>
<dbReference type="GO" id="GO:0008483">
    <property type="term" value="F:transaminase activity"/>
    <property type="evidence" value="ECO:0007669"/>
    <property type="project" value="UniProtKB-KW"/>
</dbReference>
<dbReference type="NCBIfam" id="NF001567">
    <property type="entry name" value="PRK00389.1"/>
    <property type="match status" value="1"/>
</dbReference>
<comment type="similarity">
    <text evidence="3 10">Belongs to the GcvT family.</text>
</comment>
<evidence type="ECO:0000259" key="11">
    <source>
        <dbReference type="Pfam" id="PF01571"/>
    </source>
</evidence>
<comment type="caution">
    <text evidence="13">The sequence shown here is derived from an EMBL/GenBank/DDBJ whole genome shotgun (WGS) entry which is preliminary data.</text>
</comment>
<dbReference type="InterPro" id="IPR006223">
    <property type="entry name" value="GcvT"/>
</dbReference>
<dbReference type="InterPro" id="IPR013977">
    <property type="entry name" value="GcvT_C"/>
</dbReference>
<organism evidence="13 14">
    <name type="scientific">Vespula germanica</name>
    <name type="common">German yellow jacket</name>
    <name type="synonym">Paravespula germanica</name>
    <dbReference type="NCBI Taxonomy" id="30212"/>
    <lineage>
        <taxon>Eukaryota</taxon>
        <taxon>Metazoa</taxon>
        <taxon>Ecdysozoa</taxon>
        <taxon>Arthropoda</taxon>
        <taxon>Hexapoda</taxon>
        <taxon>Insecta</taxon>
        <taxon>Pterygota</taxon>
        <taxon>Neoptera</taxon>
        <taxon>Endopterygota</taxon>
        <taxon>Hymenoptera</taxon>
        <taxon>Apocrita</taxon>
        <taxon>Aculeata</taxon>
        <taxon>Vespoidea</taxon>
        <taxon>Vespidae</taxon>
        <taxon>Vespinae</taxon>
        <taxon>Vespula</taxon>
    </lineage>
</organism>
<dbReference type="GO" id="GO:0004047">
    <property type="term" value="F:aminomethyltransferase activity"/>
    <property type="evidence" value="ECO:0007669"/>
    <property type="project" value="UniProtKB-EC"/>
</dbReference>
<evidence type="ECO:0000256" key="10">
    <source>
        <dbReference type="RuleBase" id="RU003981"/>
    </source>
</evidence>
<dbReference type="InterPro" id="IPR028896">
    <property type="entry name" value="GcvT/YgfZ/DmdA"/>
</dbReference>
<comment type="subunit">
    <text evidence="4 10">The glycine cleavage system is composed of four proteins: P, T, L and H.</text>
</comment>
<evidence type="ECO:0000256" key="3">
    <source>
        <dbReference type="ARBA" id="ARBA00008609"/>
    </source>
</evidence>
<keyword evidence="5 10" id="KW-0032">Aminotransferase</keyword>
<accession>A0A834JV02</accession>
<dbReference type="PANTHER" id="PTHR43757">
    <property type="entry name" value="AMINOMETHYLTRANSFERASE"/>
    <property type="match status" value="1"/>
</dbReference>
<dbReference type="GO" id="GO:0005739">
    <property type="term" value="C:mitochondrion"/>
    <property type="evidence" value="ECO:0007669"/>
    <property type="project" value="UniProtKB-SubCell"/>
</dbReference>
<dbReference type="AlphaFoldDB" id="A0A834JV02"/>
<evidence type="ECO:0000256" key="6">
    <source>
        <dbReference type="ARBA" id="ARBA00022679"/>
    </source>
</evidence>
<evidence type="ECO:0000259" key="12">
    <source>
        <dbReference type="Pfam" id="PF08669"/>
    </source>
</evidence>
<dbReference type="EC" id="2.1.2.10" evidence="10"/>
<evidence type="ECO:0000256" key="1">
    <source>
        <dbReference type="ARBA" id="ARBA00003631"/>
    </source>
</evidence>
<evidence type="ECO:0000313" key="13">
    <source>
        <dbReference type="EMBL" id="KAF7393464.1"/>
    </source>
</evidence>
<name>A0A834JV02_VESGE</name>
<dbReference type="PANTHER" id="PTHR43757:SF16">
    <property type="entry name" value="AMINOMETHYLTRANSFERASE, MITOCHONDRIAL"/>
    <property type="match status" value="1"/>
</dbReference>
<evidence type="ECO:0000313" key="14">
    <source>
        <dbReference type="Proteomes" id="UP000617340"/>
    </source>
</evidence>
<protein>
    <recommendedName>
        <fullName evidence="10">Aminomethyltransferase</fullName>
        <ecNumber evidence="10">2.1.2.10</ecNumber>
    </recommendedName>
    <alternativeName>
        <fullName evidence="10">Glycine cleavage system T protein</fullName>
    </alternativeName>
</protein>